<keyword evidence="7" id="KW-0143">Chaperone</keyword>
<evidence type="ECO:0000256" key="4">
    <source>
        <dbReference type="ARBA" id="ARBA00022490"/>
    </source>
</evidence>
<accession>A0A9E7KL22</accession>
<dbReference type="SUPFAM" id="SSF52029">
    <property type="entry name" value="GroEL apical domain-like"/>
    <property type="match status" value="1"/>
</dbReference>
<dbReference type="EMBL" id="CP097510">
    <property type="protein sequence ID" value="URE25028.1"/>
    <property type="molecule type" value="Genomic_DNA"/>
</dbReference>
<evidence type="ECO:0000256" key="1">
    <source>
        <dbReference type="ARBA" id="ARBA00004496"/>
    </source>
</evidence>
<keyword evidence="4" id="KW-0963">Cytoplasm</keyword>
<dbReference type="Gene3D" id="1.10.560.10">
    <property type="entry name" value="GroEL-like equatorial domain"/>
    <property type="match status" value="1"/>
</dbReference>
<gene>
    <name evidence="10" type="ORF">MUK42_15610</name>
</gene>
<dbReference type="InterPro" id="IPR017998">
    <property type="entry name" value="Chaperone_TCP-1"/>
</dbReference>
<dbReference type="FunFam" id="3.50.7.10:FF:000010">
    <property type="entry name" value="T-complex protein 1 subunit delta"/>
    <property type="match status" value="1"/>
</dbReference>
<dbReference type="GO" id="GO:0005737">
    <property type="term" value="C:cytoplasm"/>
    <property type="evidence" value="ECO:0007669"/>
    <property type="project" value="UniProtKB-SubCell"/>
</dbReference>
<evidence type="ECO:0000256" key="3">
    <source>
        <dbReference type="ARBA" id="ARBA00016107"/>
    </source>
</evidence>
<dbReference type="GO" id="GO:0140662">
    <property type="term" value="F:ATP-dependent protein folding chaperone"/>
    <property type="evidence" value="ECO:0007669"/>
    <property type="project" value="InterPro"/>
</dbReference>
<dbReference type="InterPro" id="IPR027410">
    <property type="entry name" value="TCP-1-like_intermed_sf"/>
</dbReference>
<feature type="non-terminal residue" evidence="10">
    <location>
        <position position="317"/>
    </location>
</feature>
<dbReference type="InterPro" id="IPR002423">
    <property type="entry name" value="Cpn60/GroEL/TCP-1"/>
</dbReference>
<dbReference type="Proteomes" id="UP001055439">
    <property type="component" value="Chromosome 8"/>
</dbReference>
<reference evidence="10" key="1">
    <citation type="submission" date="2022-05" db="EMBL/GenBank/DDBJ databases">
        <title>The Musa troglodytarum L. genome provides insights into the mechanism of non-climacteric behaviour and enrichment of carotenoids.</title>
        <authorList>
            <person name="Wang J."/>
        </authorList>
    </citation>
    <scope>NUCLEOTIDE SEQUENCE</scope>
    <source>
        <tissue evidence="10">Leaf</tissue>
    </source>
</reference>
<evidence type="ECO:0000313" key="10">
    <source>
        <dbReference type="EMBL" id="URE25028.1"/>
    </source>
</evidence>
<dbReference type="PANTHER" id="PTHR11353">
    <property type="entry name" value="CHAPERONIN"/>
    <property type="match status" value="1"/>
</dbReference>
<proteinExistence type="inferred from homology"/>
<keyword evidence="6" id="KW-0067">ATP-binding</keyword>
<sequence>MAGRRISTLPGAEGHGQDDGLRQRRSHHHHSTGGPTRVENANIAVIQFQISHSKTDIEQSRVDSDYTQMDRIPREERNYILGIVTKIKATGCNVLLIQKGILIDAVTDLSLHHLAKAKILVIKDVEREEIEFITKTLNCLPIANIEHFREEKLGLANCVEEVLVGDGKIVKMTGIKDMGRTATELVRGSNQLVIDEAERSLHDALCVMLGINDFSLLVEVLQKLRCEGNLEFAEALEVIPYTLAENAGLNPMVILTELRNRHAQGETNAGIKVRKGQITNILGGKFGAATAGYHKFNYTRHQVCEDDLQDRRHYHCE</sequence>
<dbReference type="InterPro" id="IPR027409">
    <property type="entry name" value="GroEL-like_apical_dom_sf"/>
</dbReference>
<feature type="region of interest" description="Disordered" evidence="9">
    <location>
        <begin position="1"/>
        <end position="38"/>
    </location>
</feature>
<dbReference type="InterPro" id="IPR027413">
    <property type="entry name" value="GROEL-like_equatorial_sf"/>
</dbReference>
<dbReference type="SUPFAM" id="SSF48592">
    <property type="entry name" value="GroEL equatorial domain-like"/>
    <property type="match status" value="1"/>
</dbReference>
<evidence type="ECO:0000256" key="9">
    <source>
        <dbReference type="SAM" id="MobiDB-lite"/>
    </source>
</evidence>
<dbReference type="Gene3D" id="3.50.7.10">
    <property type="entry name" value="GroEL"/>
    <property type="match status" value="1"/>
</dbReference>
<evidence type="ECO:0000256" key="8">
    <source>
        <dbReference type="ARBA" id="ARBA00030347"/>
    </source>
</evidence>
<dbReference type="OrthoDB" id="10248520at2759"/>
<keyword evidence="11" id="KW-1185">Reference proteome</keyword>
<dbReference type="GO" id="GO:0005524">
    <property type="term" value="F:ATP binding"/>
    <property type="evidence" value="ECO:0007669"/>
    <property type="project" value="UniProtKB-KW"/>
</dbReference>
<evidence type="ECO:0000313" key="11">
    <source>
        <dbReference type="Proteomes" id="UP001055439"/>
    </source>
</evidence>
<keyword evidence="5" id="KW-0547">Nucleotide-binding</keyword>
<organism evidence="10 11">
    <name type="scientific">Musa troglodytarum</name>
    <name type="common">fe'i banana</name>
    <dbReference type="NCBI Taxonomy" id="320322"/>
    <lineage>
        <taxon>Eukaryota</taxon>
        <taxon>Viridiplantae</taxon>
        <taxon>Streptophyta</taxon>
        <taxon>Embryophyta</taxon>
        <taxon>Tracheophyta</taxon>
        <taxon>Spermatophyta</taxon>
        <taxon>Magnoliopsida</taxon>
        <taxon>Liliopsida</taxon>
        <taxon>Zingiberales</taxon>
        <taxon>Musaceae</taxon>
        <taxon>Musa</taxon>
    </lineage>
</organism>
<dbReference type="SUPFAM" id="SSF54849">
    <property type="entry name" value="GroEL-intermediate domain like"/>
    <property type="match status" value="1"/>
</dbReference>
<protein>
    <recommendedName>
        <fullName evidence="3">T-complex protein 1 subunit delta</fullName>
    </recommendedName>
    <alternativeName>
        <fullName evidence="8">CCT-delta</fullName>
    </alternativeName>
</protein>
<evidence type="ECO:0000256" key="2">
    <source>
        <dbReference type="ARBA" id="ARBA00008020"/>
    </source>
</evidence>
<comment type="similarity">
    <text evidence="2">Belongs to the TCP-1 chaperonin family.</text>
</comment>
<dbReference type="AlphaFoldDB" id="A0A9E7KL22"/>
<evidence type="ECO:0000256" key="6">
    <source>
        <dbReference type="ARBA" id="ARBA00022840"/>
    </source>
</evidence>
<comment type="subcellular location">
    <subcellularLocation>
        <location evidence="1">Cytoplasm</location>
    </subcellularLocation>
</comment>
<evidence type="ECO:0000256" key="5">
    <source>
        <dbReference type="ARBA" id="ARBA00022741"/>
    </source>
</evidence>
<evidence type="ECO:0000256" key="7">
    <source>
        <dbReference type="ARBA" id="ARBA00023186"/>
    </source>
</evidence>
<dbReference type="Pfam" id="PF00118">
    <property type="entry name" value="Cpn60_TCP1"/>
    <property type="match status" value="2"/>
</dbReference>
<name>A0A9E7KL22_9LILI</name>